<gene>
    <name evidence="2" type="ORF">DFR50_11317</name>
</gene>
<comment type="caution">
    <text evidence="2">The sequence shown here is derived from an EMBL/GenBank/DDBJ whole genome shotgun (WGS) entry which is preliminary data.</text>
</comment>
<dbReference type="EMBL" id="QNRK01000013">
    <property type="protein sequence ID" value="RBP12828.1"/>
    <property type="molecule type" value="Genomic_DNA"/>
</dbReference>
<proteinExistence type="predicted"/>
<dbReference type="AlphaFoldDB" id="A0A366FDU1"/>
<evidence type="ECO:0000313" key="3">
    <source>
        <dbReference type="Proteomes" id="UP000253529"/>
    </source>
</evidence>
<accession>A0A366FDU1</accession>
<evidence type="ECO:0008006" key="4">
    <source>
        <dbReference type="Google" id="ProtNLM"/>
    </source>
</evidence>
<reference evidence="2 3" key="1">
    <citation type="submission" date="2018-06" db="EMBL/GenBank/DDBJ databases">
        <title>Genomic Encyclopedia of Type Strains, Phase IV (KMG-IV): sequencing the most valuable type-strain genomes for metagenomic binning, comparative biology and taxonomic classification.</title>
        <authorList>
            <person name="Goeker M."/>
        </authorList>
    </citation>
    <scope>NUCLEOTIDE SEQUENCE [LARGE SCALE GENOMIC DNA]</scope>
    <source>
        <strain evidence="2 3">DSM 24875</strain>
    </source>
</reference>
<organism evidence="2 3">
    <name type="scientific">Roseiarcus fermentans</name>
    <dbReference type="NCBI Taxonomy" id="1473586"/>
    <lineage>
        <taxon>Bacteria</taxon>
        <taxon>Pseudomonadati</taxon>
        <taxon>Pseudomonadota</taxon>
        <taxon>Alphaproteobacteria</taxon>
        <taxon>Hyphomicrobiales</taxon>
        <taxon>Roseiarcaceae</taxon>
        <taxon>Roseiarcus</taxon>
    </lineage>
</organism>
<feature type="chain" id="PRO_5016776288" description="Hemophore-related protein" evidence="1">
    <location>
        <begin position="26"/>
        <end position="123"/>
    </location>
</feature>
<feature type="signal peptide" evidence="1">
    <location>
        <begin position="1"/>
        <end position="25"/>
    </location>
</feature>
<keyword evidence="1" id="KW-0732">Signal</keyword>
<dbReference type="OrthoDB" id="8444574at2"/>
<evidence type="ECO:0000313" key="2">
    <source>
        <dbReference type="EMBL" id="RBP12828.1"/>
    </source>
</evidence>
<evidence type="ECO:0000256" key="1">
    <source>
        <dbReference type="SAM" id="SignalP"/>
    </source>
</evidence>
<dbReference type="RefSeq" id="WP_147262753.1">
    <property type="nucleotide sequence ID" value="NZ_QNRK01000013.1"/>
</dbReference>
<protein>
    <recommendedName>
        <fullName evidence="4">Hemophore-related protein</fullName>
    </recommendedName>
</protein>
<sequence>MIDRAIACAVLAALFAGTALGAASAGEFACPVAQPSGAPGVIRETPAAIDLLAPVLTGADVTSQIPAIVDGLRKRYPAARSDEIVNYLITAYCPNVAKVPDLSDAEKTQRVEAFSKAVLAVLY</sequence>
<name>A0A366FDU1_9HYPH</name>
<dbReference type="Proteomes" id="UP000253529">
    <property type="component" value="Unassembled WGS sequence"/>
</dbReference>
<keyword evidence="3" id="KW-1185">Reference proteome</keyword>